<dbReference type="AlphaFoldDB" id="A0A090N8I8"/>
<dbReference type="EMBL" id="CCAZ020000002">
    <property type="protein sequence ID" value="CEG10108.1"/>
    <property type="molecule type" value="Genomic_DNA"/>
</dbReference>
<keyword evidence="2" id="KW-1185">Reference proteome</keyword>
<organism evidence="1 2">
    <name type="scientific">Afipia felis</name>
    <name type="common">Cat scratch disease bacillus</name>
    <dbReference type="NCBI Taxonomy" id="1035"/>
    <lineage>
        <taxon>Bacteria</taxon>
        <taxon>Pseudomonadati</taxon>
        <taxon>Pseudomonadota</taxon>
        <taxon>Alphaproteobacteria</taxon>
        <taxon>Hyphomicrobiales</taxon>
        <taxon>Nitrobacteraceae</taxon>
        <taxon>Afipia</taxon>
    </lineage>
</organism>
<dbReference type="RefSeq" id="WP_048757769.1">
    <property type="nucleotide sequence ID" value="NZ_CCAZ020000002.1"/>
</dbReference>
<evidence type="ECO:0008006" key="3">
    <source>
        <dbReference type="Google" id="ProtNLM"/>
    </source>
</evidence>
<accession>A0A090N8I8</accession>
<evidence type="ECO:0000313" key="1">
    <source>
        <dbReference type="EMBL" id="CEG10108.1"/>
    </source>
</evidence>
<dbReference type="STRING" id="1035.BN961_03543"/>
<dbReference type="SUPFAM" id="SSF140736">
    <property type="entry name" value="Rv1873-like"/>
    <property type="match status" value="1"/>
</dbReference>
<dbReference type="Proteomes" id="UP000035762">
    <property type="component" value="Unassembled WGS sequence"/>
</dbReference>
<dbReference type="PIRSF" id="PIRSF008546">
    <property type="entry name" value="UCP008546"/>
    <property type="match status" value="1"/>
</dbReference>
<reference evidence="1 2" key="1">
    <citation type="journal article" date="2014" name="Genome Announc.">
        <title>Genome Sequence of Afipia felis Strain 76713, Isolated in Hospital Water Using an Amoeba Co-Culture Procedure.</title>
        <authorList>
            <person name="Benamar S."/>
            <person name="La Scola B."/>
            <person name="Croce O."/>
        </authorList>
    </citation>
    <scope>NUCLEOTIDE SEQUENCE [LARGE SCALE GENOMIC DNA]</scope>
    <source>
        <strain evidence="1 2">76713</strain>
    </source>
</reference>
<comment type="caution">
    <text evidence="1">The sequence shown here is derived from an EMBL/GenBank/DDBJ whole genome shotgun (WGS) entry which is preliminary data.</text>
</comment>
<protein>
    <recommendedName>
        <fullName evidence="3">Calpastatin</fullName>
    </recommendedName>
</protein>
<dbReference type="OrthoDB" id="9801870at2"/>
<dbReference type="Gene3D" id="1.25.40.380">
    <property type="entry name" value="Protein of unknown function DUF1810"/>
    <property type="match status" value="1"/>
</dbReference>
<name>A0A090N8I8_AFIFE</name>
<dbReference type="InterPro" id="IPR014937">
    <property type="entry name" value="DUF1810"/>
</dbReference>
<proteinExistence type="predicted"/>
<dbReference type="InterPro" id="IPR036287">
    <property type="entry name" value="Rv1873-like_sf"/>
</dbReference>
<gene>
    <name evidence="1" type="ORF">BN961_03543</name>
</gene>
<dbReference type="Pfam" id="PF08837">
    <property type="entry name" value="DUF1810"/>
    <property type="match status" value="1"/>
</dbReference>
<evidence type="ECO:0000313" key="2">
    <source>
        <dbReference type="Proteomes" id="UP000035762"/>
    </source>
</evidence>
<sequence>MTGRDAGDLQRFIDAQRPLYDRLLCELRGGQKRTHWMWFIFPQIEGLGHSAMAQKYAIASREEAAAYLRHPLLGGRLEECTALVNAIADKSVYEIFGSPDDMKFGSSMTLFAQVAKGHSLFKEAVEKYFGGRFDDATLARIERS</sequence>